<dbReference type="PANTHER" id="PTHR24299:SF58">
    <property type="entry name" value="CYTOCHROME P450"/>
    <property type="match status" value="1"/>
</dbReference>
<organism evidence="1 2">
    <name type="scientific">Acer saccharum</name>
    <name type="common">Sugar maple</name>
    <dbReference type="NCBI Taxonomy" id="4024"/>
    <lineage>
        <taxon>Eukaryota</taxon>
        <taxon>Viridiplantae</taxon>
        <taxon>Streptophyta</taxon>
        <taxon>Embryophyta</taxon>
        <taxon>Tracheophyta</taxon>
        <taxon>Spermatophyta</taxon>
        <taxon>Magnoliopsida</taxon>
        <taxon>eudicotyledons</taxon>
        <taxon>Gunneridae</taxon>
        <taxon>Pentapetalae</taxon>
        <taxon>rosids</taxon>
        <taxon>malvids</taxon>
        <taxon>Sapindales</taxon>
        <taxon>Sapindaceae</taxon>
        <taxon>Hippocastanoideae</taxon>
        <taxon>Acereae</taxon>
        <taxon>Acer</taxon>
    </lineage>
</organism>
<comment type="caution">
    <text evidence="1">The sequence shown here is derived from an EMBL/GenBank/DDBJ whole genome shotgun (WGS) entry which is preliminary data.</text>
</comment>
<dbReference type="GO" id="GO:0020037">
    <property type="term" value="F:heme binding"/>
    <property type="evidence" value="ECO:0007669"/>
    <property type="project" value="InterPro"/>
</dbReference>
<dbReference type="Proteomes" id="UP001168877">
    <property type="component" value="Unassembled WGS sequence"/>
</dbReference>
<dbReference type="EMBL" id="JAUESC010000383">
    <property type="protein sequence ID" value="KAK0584820.1"/>
    <property type="molecule type" value="Genomic_DNA"/>
</dbReference>
<dbReference type="GO" id="GO:0004497">
    <property type="term" value="F:monooxygenase activity"/>
    <property type="evidence" value="ECO:0007669"/>
    <property type="project" value="InterPro"/>
</dbReference>
<dbReference type="GO" id="GO:0016705">
    <property type="term" value="F:oxidoreductase activity, acting on paired donors, with incorporation or reduction of molecular oxygen"/>
    <property type="evidence" value="ECO:0007669"/>
    <property type="project" value="InterPro"/>
</dbReference>
<name>A0AA39S8E3_ACESA</name>
<evidence type="ECO:0000313" key="2">
    <source>
        <dbReference type="Proteomes" id="UP001168877"/>
    </source>
</evidence>
<dbReference type="InterPro" id="IPR036396">
    <property type="entry name" value="Cyt_P450_sf"/>
</dbReference>
<reference evidence="1" key="1">
    <citation type="journal article" date="2022" name="Plant J.">
        <title>Strategies of tolerance reflected in two North American maple genomes.</title>
        <authorList>
            <person name="McEvoy S.L."/>
            <person name="Sezen U.U."/>
            <person name="Trouern-Trend A."/>
            <person name="McMahon S.M."/>
            <person name="Schaberg P.G."/>
            <person name="Yang J."/>
            <person name="Wegrzyn J.L."/>
            <person name="Swenson N.G."/>
        </authorList>
    </citation>
    <scope>NUCLEOTIDE SEQUENCE</scope>
    <source>
        <strain evidence="1">NS2018</strain>
    </source>
</reference>
<gene>
    <name evidence="1" type="ORF">LWI29_019228</name>
</gene>
<dbReference type="PANTHER" id="PTHR24299">
    <property type="entry name" value="CYTOCHROME P450 FAMILY 1"/>
    <property type="match status" value="1"/>
</dbReference>
<sequence length="88" mass="9999">MDYEILGITIALLAWVAWAMVTDRRHHCLEELGQLPLGPRWWPMVGNIFQLGWSPHESFAKLSRKHGHIMTLWLGSMSTVVISSSEVA</sequence>
<evidence type="ECO:0000313" key="1">
    <source>
        <dbReference type="EMBL" id="KAK0584820.1"/>
    </source>
</evidence>
<accession>A0AA39S8E3</accession>
<dbReference type="Gene3D" id="1.10.630.10">
    <property type="entry name" value="Cytochrome P450"/>
    <property type="match status" value="1"/>
</dbReference>
<dbReference type="SUPFAM" id="SSF48264">
    <property type="entry name" value="Cytochrome P450"/>
    <property type="match status" value="1"/>
</dbReference>
<dbReference type="GO" id="GO:0005506">
    <property type="term" value="F:iron ion binding"/>
    <property type="evidence" value="ECO:0007669"/>
    <property type="project" value="InterPro"/>
</dbReference>
<dbReference type="AlphaFoldDB" id="A0AA39S8E3"/>
<proteinExistence type="predicted"/>
<dbReference type="InterPro" id="IPR001128">
    <property type="entry name" value="Cyt_P450"/>
</dbReference>
<reference evidence="1" key="2">
    <citation type="submission" date="2023-06" db="EMBL/GenBank/DDBJ databases">
        <authorList>
            <person name="Swenson N.G."/>
            <person name="Wegrzyn J.L."/>
            <person name="Mcevoy S.L."/>
        </authorList>
    </citation>
    <scope>NUCLEOTIDE SEQUENCE</scope>
    <source>
        <strain evidence="1">NS2018</strain>
        <tissue evidence="1">Leaf</tissue>
    </source>
</reference>
<protein>
    <recommendedName>
        <fullName evidence="3">Cytochrome P450</fullName>
    </recommendedName>
</protein>
<keyword evidence="2" id="KW-1185">Reference proteome</keyword>
<evidence type="ECO:0008006" key="3">
    <source>
        <dbReference type="Google" id="ProtNLM"/>
    </source>
</evidence>
<dbReference type="Pfam" id="PF00067">
    <property type="entry name" value="p450"/>
    <property type="match status" value="1"/>
</dbReference>